<dbReference type="OrthoDB" id="2445770at2"/>
<feature type="transmembrane region" description="Helical" evidence="8">
    <location>
        <begin position="88"/>
        <end position="106"/>
    </location>
</feature>
<keyword evidence="7 8" id="KW-0472">Membrane</keyword>
<dbReference type="STRING" id="393762.SAMN05660472_00102"/>
<gene>
    <name evidence="10" type="ORF">SAMN05660472_00102</name>
</gene>
<evidence type="ECO:0000256" key="8">
    <source>
        <dbReference type="SAM" id="Phobius"/>
    </source>
</evidence>
<feature type="transmembrane region" description="Helical" evidence="8">
    <location>
        <begin position="197"/>
        <end position="214"/>
    </location>
</feature>
<keyword evidence="5 8" id="KW-0812">Transmembrane</keyword>
<dbReference type="EMBL" id="FNFP01000001">
    <property type="protein sequence ID" value="SDJ84903.1"/>
    <property type="molecule type" value="Genomic_DNA"/>
</dbReference>
<evidence type="ECO:0000256" key="3">
    <source>
        <dbReference type="ARBA" id="ARBA00022676"/>
    </source>
</evidence>
<name>A0A1G8X303_9FIRM</name>
<dbReference type="PANTHER" id="PTHR33908">
    <property type="entry name" value="MANNOSYLTRANSFERASE YKCB-RELATED"/>
    <property type="match status" value="1"/>
</dbReference>
<dbReference type="GO" id="GO:0016763">
    <property type="term" value="F:pentosyltransferase activity"/>
    <property type="evidence" value="ECO:0007669"/>
    <property type="project" value="TreeGrafter"/>
</dbReference>
<accession>A0A1G8X303</accession>
<evidence type="ECO:0000259" key="9">
    <source>
        <dbReference type="Pfam" id="PF13231"/>
    </source>
</evidence>
<proteinExistence type="predicted"/>
<keyword evidence="4 10" id="KW-0808">Transferase</keyword>
<dbReference type="RefSeq" id="WP_090548765.1">
    <property type="nucleotide sequence ID" value="NZ_FNFP01000001.1"/>
</dbReference>
<evidence type="ECO:0000313" key="10">
    <source>
        <dbReference type="EMBL" id="SDJ84903.1"/>
    </source>
</evidence>
<evidence type="ECO:0000256" key="7">
    <source>
        <dbReference type="ARBA" id="ARBA00023136"/>
    </source>
</evidence>
<evidence type="ECO:0000313" key="11">
    <source>
        <dbReference type="Proteomes" id="UP000198718"/>
    </source>
</evidence>
<keyword evidence="6 8" id="KW-1133">Transmembrane helix</keyword>
<feature type="transmembrane region" description="Helical" evidence="8">
    <location>
        <begin position="479"/>
        <end position="497"/>
    </location>
</feature>
<feature type="domain" description="Glycosyltransferase RgtA/B/C/D-like" evidence="9">
    <location>
        <begin position="153"/>
        <end position="295"/>
    </location>
</feature>
<feature type="transmembrane region" description="Helical" evidence="8">
    <location>
        <begin position="422"/>
        <end position="443"/>
    </location>
</feature>
<feature type="transmembrane region" description="Helical" evidence="8">
    <location>
        <begin position="55"/>
        <end position="76"/>
    </location>
</feature>
<reference evidence="10 11" key="1">
    <citation type="submission" date="2016-10" db="EMBL/GenBank/DDBJ databases">
        <authorList>
            <person name="de Groot N.N."/>
        </authorList>
    </citation>
    <scope>NUCLEOTIDE SEQUENCE [LARGE SCALE GENOMIC DNA]</scope>
    <source>
        <strain evidence="10 11">DSM 18346</strain>
    </source>
</reference>
<sequence>MGETKFLNLIHNLIHTLRQRLNTIFAITGIGLFSFIILIYTFVRMPNMIYAEVPITINLLFIATIGVIMLGIHFLLNEGRGRLKEKNFLIGLIVFSFLLRLLWVMLVRTAPVSDYGSMHYLAASASEGEFTLKFGEGGYLYTFPHLVGNTLYLSILYRIFGVSLAIPKMLNVVFSVITIVILYFMTKKIFNEKSARIASFLYSIYSPTIMINSVLASENIAVPLFYLAFLMAILYHGEKGSKWYLWTIGPMMAMGHFMRPLAPIFLTAIVLYILFFEGDKGIDIKRNSKTIAIIGAGFMVVTLLINYSIVMLDIYEKPTWQEDVPYGKFLAGFNHASFGGFSMEDRMILEHHDFDYEKVNEEMKLRVEKRLEDPVAVISLMEKKYERIWVDNGFAFYWSLQHEQERVGLAALLRDNTRNIRLLSQTFYMGILAFAVAGCYYAMRVRKTYYHNLIIITFIGFVLIHCVTEVQSRYQQPAIPLFFIMGGYGIAKVYEAVK</sequence>
<dbReference type="Pfam" id="PF13231">
    <property type="entry name" value="PMT_2"/>
    <property type="match status" value="1"/>
</dbReference>
<evidence type="ECO:0000256" key="5">
    <source>
        <dbReference type="ARBA" id="ARBA00022692"/>
    </source>
</evidence>
<dbReference type="Proteomes" id="UP000198718">
    <property type="component" value="Unassembled WGS sequence"/>
</dbReference>
<dbReference type="AlphaFoldDB" id="A0A1G8X303"/>
<comment type="subcellular location">
    <subcellularLocation>
        <location evidence="1">Cell membrane</location>
        <topology evidence="1">Multi-pass membrane protein</topology>
    </subcellularLocation>
</comment>
<keyword evidence="3 10" id="KW-0328">Glycosyltransferase</keyword>
<feature type="transmembrane region" description="Helical" evidence="8">
    <location>
        <begin position="155"/>
        <end position="185"/>
    </location>
</feature>
<dbReference type="InterPro" id="IPR038731">
    <property type="entry name" value="RgtA/B/C-like"/>
</dbReference>
<evidence type="ECO:0000256" key="2">
    <source>
        <dbReference type="ARBA" id="ARBA00022475"/>
    </source>
</evidence>
<organism evidence="10 11">
    <name type="scientific">Natronincola ferrireducens</name>
    <dbReference type="NCBI Taxonomy" id="393762"/>
    <lineage>
        <taxon>Bacteria</taxon>
        <taxon>Bacillati</taxon>
        <taxon>Bacillota</taxon>
        <taxon>Clostridia</taxon>
        <taxon>Peptostreptococcales</taxon>
        <taxon>Natronincolaceae</taxon>
        <taxon>Natronincola</taxon>
    </lineage>
</organism>
<dbReference type="GO" id="GO:0005886">
    <property type="term" value="C:plasma membrane"/>
    <property type="evidence" value="ECO:0007669"/>
    <property type="project" value="UniProtKB-SubCell"/>
</dbReference>
<feature type="transmembrane region" description="Helical" evidence="8">
    <location>
        <begin position="291"/>
        <end position="312"/>
    </location>
</feature>
<feature type="transmembrane region" description="Helical" evidence="8">
    <location>
        <begin position="21"/>
        <end position="43"/>
    </location>
</feature>
<protein>
    <submittedName>
        <fullName evidence="10">Dolichyl-phosphate-mannose-protein mannosyltransferase</fullName>
    </submittedName>
</protein>
<keyword evidence="2" id="KW-1003">Cell membrane</keyword>
<feature type="transmembrane region" description="Helical" evidence="8">
    <location>
        <begin position="449"/>
        <end position="467"/>
    </location>
</feature>
<evidence type="ECO:0000256" key="4">
    <source>
        <dbReference type="ARBA" id="ARBA00022679"/>
    </source>
</evidence>
<feature type="transmembrane region" description="Helical" evidence="8">
    <location>
        <begin position="220"/>
        <end position="237"/>
    </location>
</feature>
<feature type="transmembrane region" description="Helical" evidence="8">
    <location>
        <begin position="257"/>
        <end position="276"/>
    </location>
</feature>
<dbReference type="InterPro" id="IPR050297">
    <property type="entry name" value="LipidA_mod_glycosyltrf_83"/>
</dbReference>
<dbReference type="PANTHER" id="PTHR33908:SF11">
    <property type="entry name" value="MEMBRANE PROTEIN"/>
    <property type="match status" value="1"/>
</dbReference>
<evidence type="ECO:0000256" key="1">
    <source>
        <dbReference type="ARBA" id="ARBA00004651"/>
    </source>
</evidence>
<evidence type="ECO:0000256" key="6">
    <source>
        <dbReference type="ARBA" id="ARBA00022989"/>
    </source>
</evidence>
<dbReference type="GO" id="GO:0009103">
    <property type="term" value="P:lipopolysaccharide biosynthetic process"/>
    <property type="evidence" value="ECO:0007669"/>
    <property type="project" value="UniProtKB-ARBA"/>
</dbReference>
<keyword evidence="11" id="KW-1185">Reference proteome</keyword>